<keyword evidence="1" id="KW-0813">Transport</keyword>
<dbReference type="RefSeq" id="YP_009749705.1">
    <property type="nucleotide sequence ID" value="NC_046826.1"/>
</dbReference>
<reference evidence="3" key="1">
    <citation type="journal article" date="2020" name="Mitochondrial DNA Part B Resour">
        <title>A phylogenomic tree of fungi: evolutionary relationships among Calonectria ilicicola and 586 fungal mitochondrial genomes.</title>
        <authorList>
            <person name="Gai Y."/>
            <person name="Pan R."/>
            <person name="Peng X."/>
        </authorList>
    </citation>
    <scope>NUCLEOTIDE SEQUENCE</scope>
    <source>
        <strain evidence="2">FJLY41</strain>
        <strain evidence="3">GDBL02</strain>
        <strain evidence="4">JXLN31</strain>
    </source>
</reference>
<dbReference type="InterPro" id="IPR001457">
    <property type="entry name" value="NADH_UbQ/plastoQ_OxRdtase_su6"/>
</dbReference>
<keyword evidence="1" id="KW-0472">Membrane</keyword>
<protein>
    <recommendedName>
        <fullName evidence="1">NADH-ubiquinone oxidoreductase chain 6</fullName>
        <ecNumber evidence="1">7.1.1.2</ecNumber>
    </recommendedName>
</protein>
<dbReference type="InterPro" id="IPR042106">
    <property type="entry name" value="Nuo/plastoQ_OxRdtase_6_NuoJ"/>
</dbReference>
<comment type="subcellular location">
    <subcellularLocation>
        <location evidence="1">Mitochondrion membrane</location>
        <topology evidence="1">Multi-pass membrane protein</topology>
    </subcellularLocation>
</comment>
<dbReference type="GeneID" id="54110347"/>
<keyword evidence="1" id="KW-0249">Electron transport</keyword>
<dbReference type="AlphaFoldDB" id="A0A6G7MXN8"/>
<dbReference type="Pfam" id="PF00499">
    <property type="entry name" value="Oxidored_q3"/>
    <property type="match status" value="1"/>
</dbReference>
<keyword evidence="1" id="KW-0520">NAD</keyword>
<comment type="function">
    <text evidence="1">Core subunit of the mitochondrial membrane respiratory chain NADH dehydrogenase (Complex I) which catalyzes electron transfer from NADH through the respiratory chain, using ubiquinone as an electron acceptor. Essential for the catalytic activity and assembly of complex I.</text>
</comment>
<geneLocation type="mitochondrion" evidence="3"/>
<evidence type="ECO:0000313" key="5">
    <source>
        <dbReference type="EMBL" id="QIQ23116.1"/>
    </source>
</evidence>
<dbReference type="PANTHER" id="PTHR33269:SF17">
    <property type="entry name" value="NADH-UBIQUINONE OXIDOREDUCTASE CHAIN 6"/>
    <property type="match status" value="1"/>
</dbReference>
<sequence>MEMDQLITIYEIFSNGYLTSSLDVISVMALLCGIAIIINKNPIISIIFLIGLFASISVYLILLGLTFIGLSYLIVYIGAVSILFLFILMLINIRTSELQSNNKNSIPLGLFITLLTNFTLFQSLPYFMAILNNYSSKLNTIIYYLPWNKYIDIVNYINKNANINSANVMFVSSNSWDGNMAETSHISALGNILYTSYNMWIFMASFILLLAMVGAIIITIKSEKSQV</sequence>
<dbReference type="EMBL" id="MT118655">
    <property type="protein sequence ID" value="QIJ45863.1"/>
    <property type="molecule type" value="Genomic_DNA"/>
</dbReference>
<keyword evidence="1 3" id="KW-0496">Mitochondrion</keyword>
<keyword evidence="1" id="KW-0679">Respiratory chain</keyword>
<reference evidence="5" key="2">
    <citation type="submission" date="2020-02" db="EMBL/GenBank/DDBJ databases">
        <title>Mitochondrial phylogenomics of Calonectria ilicicola, the causal agent of Cylindrocladium black rot of peanut and Red crown rot of soybean.</title>
        <authorList>
            <person name="Gai Y."/>
        </authorList>
    </citation>
    <scope>NUCLEOTIDE SEQUENCE</scope>
    <source>
        <strain evidence="5">GDMZ12</strain>
    </source>
</reference>
<evidence type="ECO:0000256" key="1">
    <source>
        <dbReference type="RuleBase" id="RU004430"/>
    </source>
</evidence>
<organism evidence="3">
    <name type="scientific">Calonectria ilicicola</name>
    <dbReference type="NCBI Taxonomy" id="182845"/>
    <lineage>
        <taxon>Eukaryota</taxon>
        <taxon>Fungi</taxon>
        <taxon>Dikarya</taxon>
        <taxon>Ascomycota</taxon>
        <taxon>Pezizomycotina</taxon>
        <taxon>Sordariomycetes</taxon>
        <taxon>Hypocreomycetidae</taxon>
        <taxon>Hypocreales</taxon>
        <taxon>Nectriaceae</taxon>
        <taxon>Calonectria</taxon>
        <taxon>Calonectria kyotensis species complex</taxon>
    </lineage>
</organism>
<feature type="transmembrane region" description="Helical" evidence="1">
    <location>
        <begin position="74"/>
        <end position="93"/>
    </location>
</feature>
<evidence type="ECO:0000313" key="4">
    <source>
        <dbReference type="EMBL" id="QIJ45984.1"/>
    </source>
</evidence>
<dbReference type="EC" id="7.1.1.2" evidence="1"/>
<keyword evidence="1" id="KW-1278">Translocase</keyword>
<feature type="transmembrane region" description="Helical" evidence="1">
    <location>
        <begin position="20"/>
        <end position="39"/>
    </location>
</feature>
<dbReference type="GO" id="GO:0008137">
    <property type="term" value="F:NADH dehydrogenase (ubiquinone) activity"/>
    <property type="evidence" value="ECO:0007669"/>
    <property type="project" value="UniProtKB-UniRule"/>
</dbReference>
<feature type="transmembrane region" description="Helical" evidence="1">
    <location>
        <begin position="199"/>
        <end position="220"/>
    </location>
</feature>
<dbReference type="EMBL" id="MT123351">
    <property type="protein sequence ID" value="QIQ23116.1"/>
    <property type="molecule type" value="Genomic_DNA"/>
</dbReference>
<comment type="similarity">
    <text evidence="1">Belongs to the complex I subunit 6 family.</text>
</comment>
<dbReference type="EMBL" id="MT118659">
    <property type="protein sequence ID" value="QIJ45984.1"/>
    <property type="molecule type" value="Genomic_DNA"/>
</dbReference>
<feature type="transmembrane region" description="Helical" evidence="1">
    <location>
        <begin position="105"/>
        <end position="128"/>
    </location>
</feature>
<keyword evidence="1" id="KW-0830">Ubiquinone</keyword>
<keyword evidence="1" id="KW-0812">Transmembrane</keyword>
<name>A0A6G7MXN8_9HYPO</name>
<evidence type="ECO:0000313" key="2">
    <source>
        <dbReference type="EMBL" id="QIJ45863.1"/>
    </source>
</evidence>
<proteinExistence type="inferred from homology"/>
<dbReference type="PANTHER" id="PTHR33269">
    <property type="entry name" value="NADH-UBIQUINONE OXIDOREDUCTASE CHAIN 6"/>
    <property type="match status" value="1"/>
</dbReference>
<dbReference type="EMBL" id="MT118656">
    <property type="protein sequence ID" value="QIJ45890.1"/>
    <property type="molecule type" value="Genomic_DNA"/>
</dbReference>
<dbReference type="GO" id="GO:0031966">
    <property type="term" value="C:mitochondrial membrane"/>
    <property type="evidence" value="ECO:0007669"/>
    <property type="project" value="UniProtKB-SubCell"/>
</dbReference>
<feature type="transmembrane region" description="Helical" evidence="1">
    <location>
        <begin position="46"/>
        <end position="68"/>
    </location>
</feature>
<dbReference type="Gene3D" id="1.20.120.1200">
    <property type="entry name" value="NADH-ubiquinone/plastoquinone oxidoreductase chain 6, subunit NuoJ"/>
    <property type="match status" value="1"/>
</dbReference>
<comment type="catalytic activity">
    <reaction evidence="1">
        <text>a ubiquinone + NADH + 5 H(+)(in) = a ubiquinol + NAD(+) + 4 H(+)(out)</text>
        <dbReference type="Rhea" id="RHEA:29091"/>
        <dbReference type="Rhea" id="RHEA-COMP:9565"/>
        <dbReference type="Rhea" id="RHEA-COMP:9566"/>
        <dbReference type="ChEBI" id="CHEBI:15378"/>
        <dbReference type="ChEBI" id="CHEBI:16389"/>
        <dbReference type="ChEBI" id="CHEBI:17976"/>
        <dbReference type="ChEBI" id="CHEBI:57540"/>
        <dbReference type="ChEBI" id="CHEBI:57945"/>
        <dbReference type="EC" id="7.1.1.2"/>
    </reaction>
</comment>
<gene>
    <name evidence="3" type="primary">nad6</name>
</gene>
<keyword evidence="1" id="KW-1133">Transmembrane helix</keyword>
<evidence type="ECO:0000313" key="3">
    <source>
        <dbReference type="EMBL" id="QIJ45890.1"/>
    </source>
</evidence>
<accession>A0A6G7MXN8</accession>